<dbReference type="Proteomes" id="UP000652430">
    <property type="component" value="Unassembled WGS sequence"/>
</dbReference>
<reference evidence="2" key="1">
    <citation type="journal article" date="2019" name="Int. J. Syst. Evol. Microbiol.">
        <title>The Global Catalogue of Microorganisms (GCM) 10K type strain sequencing project: providing services to taxonomists for standard genome sequencing and annotation.</title>
        <authorList>
            <consortium name="The Broad Institute Genomics Platform"/>
            <consortium name="The Broad Institute Genome Sequencing Center for Infectious Disease"/>
            <person name="Wu L."/>
            <person name="Ma J."/>
        </authorList>
    </citation>
    <scope>NUCLEOTIDE SEQUENCE [LARGE SCALE GENOMIC DNA]</scope>
    <source>
        <strain evidence="2">CGMCC 1.8957</strain>
    </source>
</reference>
<name>A0ABQ3LMS3_9SPHN</name>
<comment type="caution">
    <text evidence="1">The sequence shown here is derived from an EMBL/GenBank/DDBJ whole genome shotgun (WGS) entry which is preliminary data.</text>
</comment>
<proteinExistence type="predicted"/>
<evidence type="ECO:0000313" key="1">
    <source>
        <dbReference type="EMBL" id="GHH20817.1"/>
    </source>
</evidence>
<gene>
    <name evidence="1" type="ORF">GCM10008023_29150</name>
</gene>
<accession>A0ABQ3LMS3</accession>
<keyword evidence="2" id="KW-1185">Reference proteome</keyword>
<evidence type="ECO:0000313" key="2">
    <source>
        <dbReference type="Proteomes" id="UP000652430"/>
    </source>
</evidence>
<organism evidence="1 2">
    <name type="scientific">Sphingomonas glacialis</name>
    <dbReference type="NCBI Taxonomy" id="658225"/>
    <lineage>
        <taxon>Bacteria</taxon>
        <taxon>Pseudomonadati</taxon>
        <taxon>Pseudomonadota</taxon>
        <taxon>Alphaproteobacteria</taxon>
        <taxon>Sphingomonadales</taxon>
        <taxon>Sphingomonadaceae</taxon>
        <taxon>Sphingomonas</taxon>
    </lineage>
</organism>
<dbReference type="EMBL" id="BNAQ01000004">
    <property type="protein sequence ID" value="GHH20817.1"/>
    <property type="molecule type" value="Genomic_DNA"/>
</dbReference>
<protein>
    <submittedName>
        <fullName evidence="1">Uncharacterized protein</fullName>
    </submittedName>
</protein>
<sequence>MKPATDGAAQGKSMTEPSAWDGEIVRKWLESRFAAARSEQASADRQGRSAEGDFDKAAAEEFVCRAAMVHGATDDQAKFADRLKALLDQDEYRHAGAHDDRRFEREVRSYLRKLIKMTKANSGFENRLRYQ</sequence>